<dbReference type="Proteomes" id="UP000315131">
    <property type="component" value="Unassembled WGS sequence"/>
</dbReference>
<dbReference type="Pfam" id="PF01551">
    <property type="entry name" value="Peptidase_M23"/>
    <property type="match status" value="1"/>
</dbReference>
<sequence length="377" mass="42706">MANRVLQSLFLCFLLYSCSQLEKAEEFIAGLPPEEQYKKDENISDEIFEIWQNRKQKGLDESLQIELPYLESGTFKPRNFGIYSYETYMMPGEILEAEVITDSSSTLVFTDIYKKEPSSESFYKVHSGDAVQKVLKFEIKEKGLYKLIFQPEIEANTPFQIKIQRSPAYTFPVAEGENSDIGSYWGDIRDGGKREHKGIDIFATRGTPVLAAVEGRIRFSGEKGLGGKQVWLWDRRRKQSLYYAHLDSIVPDIKKVKAGDTLGFVGNTGNAEFTPSHLHFGIYKKGQGAVDPLGYVHLPGHIGDENISKEEFSERLTIATHKAGLRKKPSSSNSKLIKTGVIGEILYVQGKSTEWFHVRDSQDRPMFIHESQVKSVN</sequence>
<dbReference type="PANTHER" id="PTHR21666:SF268">
    <property type="entry name" value="PEPTIDASE M23 DOMAIN-CONTAINING PROTEIN"/>
    <property type="match status" value="1"/>
</dbReference>
<evidence type="ECO:0000313" key="2">
    <source>
        <dbReference type="EMBL" id="TRO64471.1"/>
    </source>
</evidence>
<dbReference type="InterPro" id="IPR016047">
    <property type="entry name" value="M23ase_b-sheet_dom"/>
</dbReference>
<dbReference type="OrthoDB" id="9810477at2"/>
<comment type="caution">
    <text evidence="2">The sequence shown here is derived from an EMBL/GenBank/DDBJ whole genome shotgun (WGS) entry which is preliminary data.</text>
</comment>
<dbReference type="AlphaFoldDB" id="A0A550I0H0"/>
<keyword evidence="3" id="KW-1185">Reference proteome</keyword>
<feature type="domain" description="M23ase beta-sheet core" evidence="1">
    <location>
        <begin position="195"/>
        <end position="292"/>
    </location>
</feature>
<dbReference type="InterPro" id="IPR011055">
    <property type="entry name" value="Dup_hybrid_motif"/>
</dbReference>
<gene>
    <name evidence="2" type="ORF">FGM01_13350</name>
</gene>
<dbReference type="SUPFAM" id="SSF51261">
    <property type="entry name" value="Duplicated hybrid motif"/>
    <property type="match status" value="1"/>
</dbReference>
<name>A0A550I0H0_9FLAO</name>
<proteinExistence type="predicted"/>
<dbReference type="PROSITE" id="PS51257">
    <property type="entry name" value="PROKAR_LIPOPROTEIN"/>
    <property type="match status" value="1"/>
</dbReference>
<dbReference type="PANTHER" id="PTHR21666">
    <property type="entry name" value="PEPTIDASE-RELATED"/>
    <property type="match status" value="1"/>
</dbReference>
<dbReference type="InterPro" id="IPR050570">
    <property type="entry name" value="Cell_wall_metabolism_enzyme"/>
</dbReference>
<evidence type="ECO:0000259" key="1">
    <source>
        <dbReference type="Pfam" id="PF01551"/>
    </source>
</evidence>
<dbReference type="Gene3D" id="2.70.70.10">
    <property type="entry name" value="Glucose Permease (Domain IIA)"/>
    <property type="match status" value="1"/>
</dbReference>
<dbReference type="EMBL" id="VHSF01000003">
    <property type="protein sequence ID" value="TRO64471.1"/>
    <property type="molecule type" value="Genomic_DNA"/>
</dbReference>
<dbReference type="CDD" id="cd12797">
    <property type="entry name" value="M23_peptidase"/>
    <property type="match status" value="1"/>
</dbReference>
<protein>
    <submittedName>
        <fullName evidence="2">M23 family metallopeptidase</fullName>
    </submittedName>
</protein>
<dbReference type="GO" id="GO:0004222">
    <property type="term" value="F:metalloendopeptidase activity"/>
    <property type="evidence" value="ECO:0007669"/>
    <property type="project" value="TreeGrafter"/>
</dbReference>
<organism evidence="2 3">
    <name type="scientific">Christiangramia sabulilitoris</name>
    <dbReference type="NCBI Taxonomy" id="2583991"/>
    <lineage>
        <taxon>Bacteria</taxon>
        <taxon>Pseudomonadati</taxon>
        <taxon>Bacteroidota</taxon>
        <taxon>Flavobacteriia</taxon>
        <taxon>Flavobacteriales</taxon>
        <taxon>Flavobacteriaceae</taxon>
        <taxon>Christiangramia</taxon>
    </lineage>
</organism>
<accession>A0A550I0H0</accession>
<reference evidence="2 3" key="1">
    <citation type="submission" date="2019-06" db="EMBL/GenBank/DDBJ databases">
        <title>Gramella sabulilitoris sp. nov., isolated from a marine sand.</title>
        <authorList>
            <person name="Yoon J.-H."/>
        </authorList>
    </citation>
    <scope>NUCLEOTIDE SEQUENCE [LARGE SCALE GENOMIC DNA]</scope>
    <source>
        <strain evidence="2 3">HSMS-1</strain>
    </source>
</reference>
<evidence type="ECO:0000313" key="3">
    <source>
        <dbReference type="Proteomes" id="UP000315131"/>
    </source>
</evidence>
<dbReference type="RefSeq" id="WP_143411664.1">
    <property type="nucleotide sequence ID" value="NZ_VHSF01000003.1"/>
</dbReference>